<evidence type="ECO:0000256" key="1">
    <source>
        <dbReference type="SAM" id="MobiDB-lite"/>
    </source>
</evidence>
<dbReference type="EMBL" id="QJJK01000010">
    <property type="protein sequence ID" value="PXW55135.1"/>
    <property type="molecule type" value="Genomic_DNA"/>
</dbReference>
<organism evidence="2 3">
    <name type="scientific">Chelatococcus asaccharovorans</name>
    <dbReference type="NCBI Taxonomy" id="28210"/>
    <lineage>
        <taxon>Bacteria</taxon>
        <taxon>Pseudomonadati</taxon>
        <taxon>Pseudomonadota</taxon>
        <taxon>Alphaproteobacteria</taxon>
        <taxon>Hyphomicrobiales</taxon>
        <taxon>Chelatococcaceae</taxon>
        <taxon>Chelatococcus</taxon>
    </lineage>
</organism>
<evidence type="ECO:0000313" key="3">
    <source>
        <dbReference type="Proteomes" id="UP000248021"/>
    </source>
</evidence>
<evidence type="ECO:0000313" key="2">
    <source>
        <dbReference type="EMBL" id="PXW55135.1"/>
    </source>
</evidence>
<accession>A0A2V3U0G2</accession>
<comment type="caution">
    <text evidence="2">The sequence shown here is derived from an EMBL/GenBank/DDBJ whole genome shotgun (WGS) entry which is preliminary data.</text>
</comment>
<dbReference type="AlphaFoldDB" id="A0A2V3U0G2"/>
<dbReference type="Proteomes" id="UP000248021">
    <property type="component" value="Unassembled WGS sequence"/>
</dbReference>
<protein>
    <submittedName>
        <fullName evidence="2">Uncharacterized protein</fullName>
    </submittedName>
</protein>
<name>A0A2V3U0G2_9HYPH</name>
<proteinExistence type="predicted"/>
<feature type="region of interest" description="Disordered" evidence="1">
    <location>
        <begin position="1"/>
        <end position="59"/>
    </location>
</feature>
<reference evidence="2 3" key="1">
    <citation type="submission" date="2018-05" db="EMBL/GenBank/DDBJ databases">
        <title>Genomic Encyclopedia of Type Strains, Phase IV (KMG-IV): sequencing the most valuable type-strain genomes for metagenomic binning, comparative biology and taxonomic classification.</title>
        <authorList>
            <person name="Goeker M."/>
        </authorList>
    </citation>
    <scope>NUCLEOTIDE SEQUENCE [LARGE SCALE GENOMIC DNA]</scope>
    <source>
        <strain evidence="2 3">DSM 6462</strain>
    </source>
</reference>
<keyword evidence="3" id="KW-1185">Reference proteome</keyword>
<feature type="compositionally biased region" description="Basic and acidic residues" evidence="1">
    <location>
        <begin position="22"/>
        <end position="56"/>
    </location>
</feature>
<gene>
    <name evidence="2" type="ORF">C7450_11074</name>
</gene>
<sequence>MPRATRKATVSAISTPPIEQTGLRKAEGAEAKTDDDRPAPLRSPELGHDACGDRFVHVPPSGKNEDIGLACSLERMGCFDRQAAAGREPREA</sequence>